<dbReference type="GO" id="GO:0003677">
    <property type="term" value="F:DNA binding"/>
    <property type="evidence" value="ECO:0007669"/>
    <property type="project" value="UniProtKB-KW"/>
</dbReference>
<feature type="region of interest" description="Disordered" evidence="7">
    <location>
        <begin position="108"/>
        <end position="192"/>
    </location>
</feature>
<dbReference type="SMART" id="SM00717">
    <property type="entry name" value="SANT"/>
    <property type="match status" value="2"/>
</dbReference>
<protein>
    <submittedName>
        <fullName evidence="10">Transcription factor MYB15</fullName>
    </submittedName>
</protein>
<feature type="domain" description="HTH myb-type" evidence="9">
    <location>
        <begin position="62"/>
        <end position="116"/>
    </location>
</feature>
<feature type="compositionally biased region" description="Low complexity" evidence="7">
    <location>
        <begin position="158"/>
        <end position="192"/>
    </location>
</feature>
<evidence type="ECO:0000256" key="7">
    <source>
        <dbReference type="SAM" id="MobiDB-lite"/>
    </source>
</evidence>
<evidence type="ECO:0000259" key="8">
    <source>
        <dbReference type="PROSITE" id="PS50090"/>
    </source>
</evidence>
<keyword evidence="5" id="KW-0804">Transcription</keyword>
<dbReference type="InterPro" id="IPR015495">
    <property type="entry name" value="Myb_TF_plants"/>
</dbReference>
<evidence type="ECO:0000256" key="2">
    <source>
        <dbReference type="ARBA" id="ARBA00022737"/>
    </source>
</evidence>
<evidence type="ECO:0000313" key="11">
    <source>
        <dbReference type="Proteomes" id="UP000257109"/>
    </source>
</evidence>
<evidence type="ECO:0000256" key="4">
    <source>
        <dbReference type="ARBA" id="ARBA00023125"/>
    </source>
</evidence>
<keyword evidence="3" id="KW-0805">Transcription regulation</keyword>
<dbReference type="FunFam" id="1.10.10.60:FF:000316">
    <property type="entry name" value="Transcription factor MYB15"/>
    <property type="match status" value="1"/>
</dbReference>
<organism evidence="10 11">
    <name type="scientific">Mucuna pruriens</name>
    <name type="common">Velvet bean</name>
    <name type="synonym">Dolichos pruriens</name>
    <dbReference type="NCBI Taxonomy" id="157652"/>
    <lineage>
        <taxon>Eukaryota</taxon>
        <taxon>Viridiplantae</taxon>
        <taxon>Streptophyta</taxon>
        <taxon>Embryophyta</taxon>
        <taxon>Tracheophyta</taxon>
        <taxon>Spermatophyta</taxon>
        <taxon>Magnoliopsida</taxon>
        <taxon>eudicotyledons</taxon>
        <taxon>Gunneridae</taxon>
        <taxon>Pentapetalae</taxon>
        <taxon>rosids</taxon>
        <taxon>fabids</taxon>
        <taxon>Fabales</taxon>
        <taxon>Fabaceae</taxon>
        <taxon>Papilionoideae</taxon>
        <taxon>50 kb inversion clade</taxon>
        <taxon>NPAAA clade</taxon>
        <taxon>indigoferoid/millettioid clade</taxon>
        <taxon>Phaseoleae</taxon>
        <taxon>Mucuna</taxon>
    </lineage>
</organism>
<dbReference type="GO" id="GO:0005634">
    <property type="term" value="C:nucleus"/>
    <property type="evidence" value="ECO:0007669"/>
    <property type="project" value="UniProtKB-SubCell"/>
</dbReference>
<reference evidence="10" key="1">
    <citation type="submission" date="2018-05" db="EMBL/GenBank/DDBJ databases">
        <title>Draft genome of Mucuna pruriens seed.</title>
        <authorList>
            <person name="Nnadi N.E."/>
            <person name="Vos R."/>
            <person name="Hasami M.H."/>
            <person name="Devisetty U.K."/>
            <person name="Aguiy J.C."/>
        </authorList>
    </citation>
    <scope>NUCLEOTIDE SEQUENCE [LARGE SCALE GENOMIC DNA]</scope>
    <source>
        <strain evidence="10">JCA_2017</strain>
    </source>
</reference>
<evidence type="ECO:0000313" key="10">
    <source>
        <dbReference type="EMBL" id="RDX99918.1"/>
    </source>
</evidence>
<feature type="non-terminal residue" evidence="10">
    <location>
        <position position="254"/>
    </location>
</feature>
<dbReference type="InterPro" id="IPR001005">
    <property type="entry name" value="SANT/Myb"/>
</dbReference>
<comment type="subcellular location">
    <subcellularLocation>
        <location evidence="1">Nucleus</location>
    </subcellularLocation>
</comment>
<dbReference type="SUPFAM" id="SSF46689">
    <property type="entry name" value="Homeodomain-like"/>
    <property type="match status" value="1"/>
</dbReference>
<accession>A0A371HAT5</accession>
<feature type="compositionally biased region" description="Basic residues" evidence="7">
    <location>
        <begin position="125"/>
        <end position="135"/>
    </location>
</feature>
<dbReference type="Proteomes" id="UP000257109">
    <property type="component" value="Unassembled WGS sequence"/>
</dbReference>
<dbReference type="PANTHER" id="PTHR10641:SF1406">
    <property type="entry name" value="TRANSCRIPTION FACTOR MYB15"/>
    <property type="match status" value="1"/>
</dbReference>
<feature type="domain" description="HTH myb-type" evidence="9">
    <location>
        <begin position="9"/>
        <end position="61"/>
    </location>
</feature>
<keyword evidence="6" id="KW-0539">Nucleus</keyword>
<dbReference type="Pfam" id="PF00249">
    <property type="entry name" value="Myb_DNA-binding"/>
    <property type="match status" value="2"/>
</dbReference>
<dbReference type="OrthoDB" id="2143914at2759"/>
<dbReference type="InterPro" id="IPR009057">
    <property type="entry name" value="Homeodomain-like_sf"/>
</dbReference>
<sequence>MGRTPCCEKMGLKKGSWTPEEDLLLINHVNKHGHKNWRSLPKQAGLLRCGKSCRLRWINYLRPDIKRGNFTREEEDMIIRLHEMLGNRWSAIAARLPGRTDNEIKNVWHTHLKKRVPQDQDRKSHDRKRNAKQKHSSTLDAQNVIKAETKPLSSPQCLSSDVSTLTTTSDNNDHNSSSNINHHNNNVPINNSTAESLDDDFWSQVLSADDNSDATTTFSATGTVDRKFLFSSSGYDNVDFWYDVYMGTQELPGL</sequence>
<dbReference type="PROSITE" id="PS51294">
    <property type="entry name" value="HTH_MYB"/>
    <property type="match status" value="2"/>
</dbReference>
<dbReference type="EMBL" id="QJKJ01003110">
    <property type="protein sequence ID" value="RDX99918.1"/>
    <property type="molecule type" value="Genomic_DNA"/>
</dbReference>
<evidence type="ECO:0000256" key="3">
    <source>
        <dbReference type="ARBA" id="ARBA00023015"/>
    </source>
</evidence>
<keyword evidence="11" id="KW-1185">Reference proteome</keyword>
<dbReference type="CDD" id="cd00167">
    <property type="entry name" value="SANT"/>
    <property type="match status" value="2"/>
</dbReference>
<comment type="caution">
    <text evidence="10">The sequence shown here is derived from an EMBL/GenBank/DDBJ whole genome shotgun (WGS) entry which is preliminary data.</text>
</comment>
<evidence type="ECO:0000256" key="1">
    <source>
        <dbReference type="ARBA" id="ARBA00004123"/>
    </source>
</evidence>
<name>A0A371HAT5_MUCPR</name>
<dbReference type="PROSITE" id="PS50090">
    <property type="entry name" value="MYB_LIKE"/>
    <property type="match status" value="2"/>
</dbReference>
<dbReference type="PANTHER" id="PTHR10641">
    <property type="entry name" value="MYB FAMILY TRANSCRIPTION FACTOR"/>
    <property type="match status" value="1"/>
</dbReference>
<feature type="domain" description="Myb-like" evidence="8">
    <location>
        <begin position="62"/>
        <end position="112"/>
    </location>
</feature>
<feature type="domain" description="Myb-like" evidence="8">
    <location>
        <begin position="9"/>
        <end position="61"/>
    </location>
</feature>
<evidence type="ECO:0000256" key="6">
    <source>
        <dbReference type="ARBA" id="ARBA00023242"/>
    </source>
</evidence>
<evidence type="ECO:0000256" key="5">
    <source>
        <dbReference type="ARBA" id="ARBA00023163"/>
    </source>
</evidence>
<dbReference type="AlphaFoldDB" id="A0A371HAT5"/>
<gene>
    <name evidence="10" type="primary">MYB15</name>
    <name evidence="10" type="ORF">CR513_16962</name>
</gene>
<proteinExistence type="predicted"/>
<dbReference type="InterPro" id="IPR017930">
    <property type="entry name" value="Myb_dom"/>
</dbReference>
<keyword evidence="2" id="KW-0677">Repeat</keyword>
<evidence type="ECO:0000259" key="9">
    <source>
        <dbReference type="PROSITE" id="PS51294"/>
    </source>
</evidence>
<dbReference type="FunFam" id="1.10.10.60:FF:000001">
    <property type="entry name" value="MYB-related transcription factor"/>
    <property type="match status" value="1"/>
</dbReference>
<dbReference type="Gene3D" id="1.10.10.60">
    <property type="entry name" value="Homeodomain-like"/>
    <property type="match status" value="2"/>
</dbReference>
<keyword evidence="4" id="KW-0238">DNA-binding</keyword>